<dbReference type="Proteomes" id="UP000016927">
    <property type="component" value="Unassembled WGS sequence"/>
</dbReference>
<dbReference type="EMBL" id="KB909019">
    <property type="protein sequence ID" value="EOB13210.1"/>
    <property type="molecule type" value="Genomic_DNA"/>
</dbReference>
<proteinExistence type="predicted"/>
<dbReference type="GO" id="GO:0004114">
    <property type="term" value="F:3',5'-cyclic-nucleotide phosphodiesterase activity"/>
    <property type="evidence" value="ECO:0007669"/>
    <property type="project" value="InterPro"/>
</dbReference>
<accession>R0MGF2</accession>
<reference evidence="2 3" key="1">
    <citation type="journal article" date="2013" name="BMC Genomics">
        <title>Comparative genomics of parasitic silkworm microsporidia reveal an association between genome expansion and host adaptation.</title>
        <authorList>
            <person name="Pan G."/>
            <person name="Xu J."/>
            <person name="Li T."/>
            <person name="Xia Q."/>
            <person name="Liu S.L."/>
            <person name="Zhang G."/>
            <person name="Li S."/>
            <person name="Li C."/>
            <person name="Liu H."/>
            <person name="Yang L."/>
            <person name="Liu T."/>
            <person name="Zhang X."/>
            <person name="Wu Z."/>
            <person name="Fan W."/>
            <person name="Dang X."/>
            <person name="Xiang H."/>
            <person name="Tao M."/>
            <person name="Li Y."/>
            <person name="Hu J."/>
            <person name="Li Z."/>
            <person name="Lin L."/>
            <person name="Luo J."/>
            <person name="Geng L."/>
            <person name="Wang L."/>
            <person name="Long M."/>
            <person name="Wan Y."/>
            <person name="He N."/>
            <person name="Zhang Z."/>
            <person name="Lu C."/>
            <person name="Keeling P.J."/>
            <person name="Wang J."/>
            <person name="Xiang Z."/>
            <person name="Zhou Z."/>
        </authorList>
    </citation>
    <scope>NUCLEOTIDE SEQUENCE [LARGE SCALE GENOMIC DNA]</scope>
    <source>
        <strain evidence="3">CQ1 / CVCC 102059</strain>
    </source>
</reference>
<dbReference type="SUPFAM" id="SSF109604">
    <property type="entry name" value="HD-domain/PDEase-like"/>
    <property type="match status" value="1"/>
</dbReference>
<name>R0MGF2_NOSB1</name>
<dbReference type="GO" id="GO:0007165">
    <property type="term" value="P:signal transduction"/>
    <property type="evidence" value="ECO:0007669"/>
    <property type="project" value="InterPro"/>
</dbReference>
<dbReference type="AlphaFoldDB" id="R0MGF2"/>
<dbReference type="HOGENOM" id="CLU_1732010_0_0_1"/>
<evidence type="ECO:0000313" key="3">
    <source>
        <dbReference type="Proteomes" id="UP000016927"/>
    </source>
</evidence>
<dbReference type="OrthoDB" id="295473at2759"/>
<dbReference type="Pfam" id="PF00233">
    <property type="entry name" value="PDEase_I"/>
    <property type="match status" value="1"/>
</dbReference>
<dbReference type="VEuPathDB" id="MicrosporidiaDB:NBO_111g0001"/>
<dbReference type="InterPro" id="IPR002073">
    <property type="entry name" value="PDEase_catalytic_dom"/>
</dbReference>
<evidence type="ECO:0000259" key="1">
    <source>
        <dbReference type="Pfam" id="PF00233"/>
    </source>
</evidence>
<evidence type="ECO:0000313" key="2">
    <source>
        <dbReference type="EMBL" id="EOB13210.1"/>
    </source>
</evidence>
<sequence length="151" mass="17835">MNKFKDLFFDKKLRIYDEIGLLSDLIYSTNLVNHKKIINEFTEKYFLDEKMEILKQNPEIGPLELKMLIKIADISASYKSFESYRLNSIILHKEVKGKSFNINQIDNKMEANFLKNVSLPLIKIFCRVFKGQDFMIENCEGNIKELEKIDK</sequence>
<feature type="domain" description="PDEase" evidence="1">
    <location>
        <begin position="21"/>
        <end position="139"/>
    </location>
</feature>
<dbReference type="Gene3D" id="1.10.1300.10">
    <property type="entry name" value="3'5'-cyclic nucleotide phosphodiesterase, catalytic domain"/>
    <property type="match status" value="1"/>
</dbReference>
<dbReference type="STRING" id="578461.R0MGF2"/>
<keyword evidence="3" id="KW-1185">Reference proteome</keyword>
<dbReference type="InterPro" id="IPR036971">
    <property type="entry name" value="PDEase_catalytic_dom_sf"/>
</dbReference>
<protein>
    <recommendedName>
        <fullName evidence="1">PDEase domain-containing protein</fullName>
    </recommendedName>
</protein>
<gene>
    <name evidence="2" type="ORF">NBO_111g0001</name>
</gene>
<organism evidence="2 3">
    <name type="scientific">Nosema bombycis (strain CQ1 / CVCC 102059)</name>
    <name type="common">Microsporidian parasite</name>
    <name type="synonym">Pebrine of silkworm</name>
    <dbReference type="NCBI Taxonomy" id="578461"/>
    <lineage>
        <taxon>Eukaryota</taxon>
        <taxon>Fungi</taxon>
        <taxon>Fungi incertae sedis</taxon>
        <taxon>Microsporidia</taxon>
        <taxon>Nosematidae</taxon>
        <taxon>Nosema</taxon>
    </lineage>
</organism>